<gene>
    <name evidence="9" type="ORF">RH861_02330</name>
</gene>
<evidence type="ECO:0000313" key="9">
    <source>
        <dbReference type="EMBL" id="MDR5690893.1"/>
    </source>
</evidence>
<dbReference type="InterPro" id="IPR002549">
    <property type="entry name" value="AI-2E-like"/>
</dbReference>
<evidence type="ECO:0000256" key="1">
    <source>
        <dbReference type="ARBA" id="ARBA00004651"/>
    </source>
</evidence>
<evidence type="ECO:0000313" key="10">
    <source>
        <dbReference type="Proteomes" id="UP001260072"/>
    </source>
</evidence>
<dbReference type="RefSeq" id="WP_310519576.1">
    <property type="nucleotide sequence ID" value="NZ_BAABBS010000004.1"/>
</dbReference>
<comment type="caution">
    <text evidence="9">The sequence shown here is derived from an EMBL/GenBank/DDBJ whole genome shotgun (WGS) entry which is preliminary data.</text>
</comment>
<proteinExistence type="inferred from homology"/>
<dbReference type="PANTHER" id="PTHR21716">
    <property type="entry name" value="TRANSMEMBRANE PROTEIN"/>
    <property type="match status" value="1"/>
</dbReference>
<keyword evidence="5 8" id="KW-0812">Transmembrane</keyword>
<comment type="subcellular location">
    <subcellularLocation>
        <location evidence="1">Cell membrane</location>
        <topology evidence="1">Multi-pass membrane protein</topology>
    </subcellularLocation>
</comment>
<name>A0ABU1FGL3_9MICO</name>
<keyword evidence="10" id="KW-1185">Reference proteome</keyword>
<evidence type="ECO:0000256" key="2">
    <source>
        <dbReference type="ARBA" id="ARBA00009773"/>
    </source>
</evidence>
<keyword evidence="7 8" id="KW-0472">Membrane</keyword>
<feature type="transmembrane region" description="Helical" evidence="8">
    <location>
        <begin position="69"/>
        <end position="87"/>
    </location>
</feature>
<feature type="transmembrane region" description="Helical" evidence="8">
    <location>
        <begin position="243"/>
        <end position="263"/>
    </location>
</feature>
<keyword evidence="3" id="KW-0813">Transport</keyword>
<keyword evidence="6 8" id="KW-1133">Transmembrane helix</keyword>
<feature type="transmembrane region" description="Helical" evidence="8">
    <location>
        <begin position="182"/>
        <end position="208"/>
    </location>
</feature>
<dbReference type="PANTHER" id="PTHR21716:SF53">
    <property type="entry name" value="PERMEASE PERM-RELATED"/>
    <property type="match status" value="1"/>
</dbReference>
<dbReference type="Proteomes" id="UP001260072">
    <property type="component" value="Unassembled WGS sequence"/>
</dbReference>
<organism evidence="9 10">
    <name type="scientific">Agromyces indicus</name>
    <dbReference type="NCBI Taxonomy" id="758919"/>
    <lineage>
        <taxon>Bacteria</taxon>
        <taxon>Bacillati</taxon>
        <taxon>Actinomycetota</taxon>
        <taxon>Actinomycetes</taxon>
        <taxon>Micrococcales</taxon>
        <taxon>Microbacteriaceae</taxon>
        <taxon>Agromyces</taxon>
    </lineage>
</organism>
<feature type="transmembrane region" description="Helical" evidence="8">
    <location>
        <begin position="99"/>
        <end position="120"/>
    </location>
</feature>
<feature type="transmembrane region" description="Helical" evidence="8">
    <location>
        <begin position="269"/>
        <end position="290"/>
    </location>
</feature>
<reference evidence="10" key="1">
    <citation type="submission" date="2023-07" db="EMBL/GenBank/DDBJ databases">
        <title>Description of three actinobacteria isolated from air of manufacturing shop in a pharmaceutical factory.</title>
        <authorList>
            <person name="Zhang D.-F."/>
        </authorList>
    </citation>
    <scope>NUCLEOTIDE SEQUENCE [LARGE SCALE GENOMIC DNA]</scope>
    <source>
        <strain evidence="10">CCTCC AB 2011122</strain>
    </source>
</reference>
<evidence type="ECO:0000256" key="4">
    <source>
        <dbReference type="ARBA" id="ARBA00022475"/>
    </source>
</evidence>
<evidence type="ECO:0000256" key="8">
    <source>
        <dbReference type="SAM" id="Phobius"/>
    </source>
</evidence>
<feature type="transmembrane region" description="Helical" evidence="8">
    <location>
        <begin position="42"/>
        <end position="63"/>
    </location>
</feature>
<protein>
    <submittedName>
        <fullName evidence="9">AI-2E family transporter</fullName>
    </submittedName>
</protein>
<evidence type="ECO:0000256" key="7">
    <source>
        <dbReference type="ARBA" id="ARBA00023136"/>
    </source>
</evidence>
<comment type="similarity">
    <text evidence="2">Belongs to the autoinducer-2 exporter (AI-2E) (TC 2.A.86) family.</text>
</comment>
<sequence>MSIERRPGGRPGRAVIRSRARNGRAVSPDSPRPTEELFAHHPVVWGFRVALGLLAAALLALVVVNLSDVLLSVFIAAFVALGLDPLIRWFERRGMSRPTAIVTVLILFIAVVVGIVWILIPPVVAQATALITNLPSQLRGLEDSGWFERVNETTNGLAATLANGIGDILSDPNTWATIGGGALAFGASILNAVSTGFFVVVLSIYFIATLDSSKRAIYTLVAASDRPVVVPLAEKIMQSIGKYLSGMVVLAFLNALFSTILLVLTGNPYALILGVIALFVTLIPLIGTVLTTVLMTVVSLFVSPTAALIVFIAMLVYMQVEAYILTPRVMGKAVQVPGTIVLISALAGGTLLGLLGALVAIPISAGILLILREVVVPRQAVS</sequence>
<evidence type="ECO:0000256" key="5">
    <source>
        <dbReference type="ARBA" id="ARBA00022692"/>
    </source>
</evidence>
<accession>A0ABU1FGL3</accession>
<evidence type="ECO:0000256" key="3">
    <source>
        <dbReference type="ARBA" id="ARBA00022448"/>
    </source>
</evidence>
<dbReference type="EMBL" id="JAVKGS010000001">
    <property type="protein sequence ID" value="MDR5690893.1"/>
    <property type="molecule type" value="Genomic_DNA"/>
</dbReference>
<evidence type="ECO:0000256" key="6">
    <source>
        <dbReference type="ARBA" id="ARBA00022989"/>
    </source>
</evidence>
<feature type="transmembrane region" description="Helical" evidence="8">
    <location>
        <begin position="340"/>
        <end position="371"/>
    </location>
</feature>
<dbReference type="Pfam" id="PF01594">
    <property type="entry name" value="AI-2E_transport"/>
    <property type="match status" value="1"/>
</dbReference>
<keyword evidence="4" id="KW-1003">Cell membrane</keyword>
<feature type="transmembrane region" description="Helical" evidence="8">
    <location>
        <begin position="297"/>
        <end position="320"/>
    </location>
</feature>